<reference evidence="2" key="1">
    <citation type="submission" date="2022-08" db="EMBL/GenBank/DDBJ databases">
        <title>Genome sequencing of akame (Lates japonicus).</title>
        <authorList>
            <person name="Hashiguchi Y."/>
            <person name="Takahashi H."/>
        </authorList>
    </citation>
    <scope>NUCLEOTIDE SEQUENCE</scope>
    <source>
        <strain evidence="2">Kochi</strain>
    </source>
</reference>
<comment type="caution">
    <text evidence="2">The sequence shown here is derived from an EMBL/GenBank/DDBJ whole genome shotgun (WGS) entry which is preliminary data.</text>
</comment>
<organism evidence="2 3">
    <name type="scientific">Lates japonicus</name>
    <name type="common">Japanese lates</name>
    <dbReference type="NCBI Taxonomy" id="270547"/>
    <lineage>
        <taxon>Eukaryota</taxon>
        <taxon>Metazoa</taxon>
        <taxon>Chordata</taxon>
        <taxon>Craniata</taxon>
        <taxon>Vertebrata</taxon>
        <taxon>Euteleostomi</taxon>
        <taxon>Actinopterygii</taxon>
        <taxon>Neopterygii</taxon>
        <taxon>Teleostei</taxon>
        <taxon>Neoteleostei</taxon>
        <taxon>Acanthomorphata</taxon>
        <taxon>Carangaria</taxon>
        <taxon>Carangaria incertae sedis</taxon>
        <taxon>Centropomidae</taxon>
        <taxon>Lates</taxon>
    </lineage>
</organism>
<accession>A0AAD3R1F5</accession>
<feature type="compositionally biased region" description="Polar residues" evidence="1">
    <location>
        <begin position="27"/>
        <end position="47"/>
    </location>
</feature>
<evidence type="ECO:0000256" key="1">
    <source>
        <dbReference type="SAM" id="MobiDB-lite"/>
    </source>
</evidence>
<gene>
    <name evidence="2" type="ORF">AKAME5_000641700</name>
</gene>
<protein>
    <submittedName>
        <fullName evidence="2">Trans-2,3-enoyl-CoA reductase-like isoform X1</fullName>
    </submittedName>
</protein>
<evidence type="ECO:0000313" key="3">
    <source>
        <dbReference type="Proteomes" id="UP001279410"/>
    </source>
</evidence>
<dbReference type="EMBL" id="BRZM01000018">
    <property type="protein sequence ID" value="GLD53699.1"/>
    <property type="molecule type" value="Genomic_DNA"/>
</dbReference>
<evidence type="ECO:0000313" key="2">
    <source>
        <dbReference type="EMBL" id="GLD53699.1"/>
    </source>
</evidence>
<dbReference type="AlphaFoldDB" id="A0AAD3R1F5"/>
<feature type="region of interest" description="Disordered" evidence="1">
    <location>
        <begin position="1"/>
        <end position="69"/>
    </location>
</feature>
<keyword evidence="3" id="KW-1185">Reference proteome</keyword>
<sequence>MGPKPAICPKAKVQRGPRCAPLPSPWPSQSRCQGAERMSSQMSPSVRQEQENEQWAKPNNRHVRPQKVGPVLRDDCVQRSISSRSLLSMYSSDVGRQVGWSTLIKAAGNTNNRLQRLGPNTCMRSRALFPRSREPLCLTSKVV</sequence>
<proteinExistence type="predicted"/>
<name>A0AAD3R1F5_LATJO</name>
<dbReference type="Proteomes" id="UP001279410">
    <property type="component" value="Unassembled WGS sequence"/>
</dbReference>